<dbReference type="EMBL" id="QQOH01000004">
    <property type="protein sequence ID" value="RDE18880.1"/>
    <property type="molecule type" value="Genomic_DNA"/>
</dbReference>
<keyword evidence="1" id="KW-0963">Cytoplasm</keyword>
<dbReference type="PANTHER" id="PTHR38693:SF1">
    <property type="entry name" value="UBIQUINONE BIOSYNTHESIS ACCESSORY FACTOR UBIJ"/>
    <property type="match status" value="1"/>
</dbReference>
<comment type="pathway">
    <text evidence="1">Cofactor biosynthesis; ubiquinone biosynthesis.</text>
</comment>
<protein>
    <recommendedName>
        <fullName evidence="1">Ubiquinone biosynthesis accessory factor UbiJ</fullName>
    </recommendedName>
</protein>
<sequence length="202" mass="22470">MLKSWLESEAGILLELSINKAIARDPVAQRRLADLQGKRLRLLLPFPALNLVVELGPEGVNLCDGAAIEQVDCEIEGSASELLALMMDPQLAFEGRVELRGDTLLANQLRQIAQQLDLDWGGLIGDCIGDAPAQVLLNLLNKGRSNLKDASNNLLDDLDNWLHEEIRVQPSRAELEGFYDEVDQLRLDADRLRARIERLEQG</sequence>
<dbReference type="GO" id="GO:0006744">
    <property type="term" value="P:ubiquinone biosynthetic process"/>
    <property type="evidence" value="ECO:0007669"/>
    <property type="project" value="UniProtKB-UniRule"/>
</dbReference>
<dbReference type="OrthoDB" id="9796077at2"/>
<dbReference type="UniPathway" id="UPA00232"/>
<reference evidence="4 5" key="1">
    <citation type="submission" date="2018-07" db="EMBL/GenBank/DDBJ databases">
        <title>Motiliproteus coralliicola sp. nov., a bacterium isolated from Coral.</title>
        <authorList>
            <person name="Wang G."/>
        </authorList>
    </citation>
    <scope>NUCLEOTIDE SEQUENCE [LARGE SCALE GENOMIC DNA]</scope>
    <source>
        <strain evidence="4 5">C34</strain>
    </source>
</reference>
<dbReference type="InterPro" id="IPR038989">
    <property type="entry name" value="UbiJ"/>
</dbReference>
<dbReference type="Pfam" id="PF02036">
    <property type="entry name" value="SCP2"/>
    <property type="match status" value="1"/>
</dbReference>
<keyword evidence="5" id="KW-1185">Reference proteome</keyword>
<comment type="function">
    <text evidence="1">Required for ubiquinone (coenzyme Q) biosynthesis. Binds hydrophobic ubiquinone biosynthetic intermediates via its SCP2 domain and is essential for the stability of the Ubi complex. May constitute a docking platform where Ubi enzymes assemble and access their SCP2-bound polyprenyl substrates.</text>
</comment>
<organism evidence="4 5">
    <name type="scientific">Motiliproteus coralliicola</name>
    <dbReference type="NCBI Taxonomy" id="2283196"/>
    <lineage>
        <taxon>Bacteria</taxon>
        <taxon>Pseudomonadati</taxon>
        <taxon>Pseudomonadota</taxon>
        <taxon>Gammaproteobacteria</taxon>
        <taxon>Oceanospirillales</taxon>
        <taxon>Oceanospirillaceae</taxon>
        <taxon>Motiliproteus</taxon>
    </lineage>
</organism>
<evidence type="ECO:0000256" key="1">
    <source>
        <dbReference type="HAMAP-Rule" id="MF_02215"/>
    </source>
</evidence>
<gene>
    <name evidence="1" type="primary">ubiJ</name>
    <name evidence="4" type="ORF">DV711_14785</name>
</gene>
<evidence type="ECO:0000259" key="3">
    <source>
        <dbReference type="Pfam" id="PF02036"/>
    </source>
</evidence>
<dbReference type="PANTHER" id="PTHR38693">
    <property type="entry name" value="UBIQUINONE BIOSYNTHESIS PROTEIN UBIJ"/>
    <property type="match status" value="1"/>
</dbReference>
<dbReference type="GO" id="GO:0005737">
    <property type="term" value="C:cytoplasm"/>
    <property type="evidence" value="ECO:0007669"/>
    <property type="project" value="UniProtKB-SubCell"/>
</dbReference>
<comment type="caution">
    <text evidence="4">The sequence shown here is derived from an EMBL/GenBank/DDBJ whole genome shotgun (WGS) entry which is preliminary data.</text>
</comment>
<dbReference type="Proteomes" id="UP000253769">
    <property type="component" value="Unassembled WGS sequence"/>
</dbReference>
<dbReference type="InterPro" id="IPR003033">
    <property type="entry name" value="SCP2_sterol-bd_dom"/>
</dbReference>
<evidence type="ECO:0000313" key="4">
    <source>
        <dbReference type="EMBL" id="RDE18880.1"/>
    </source>
</evidence>
<comment type="similarity">
    <text evidence="1">Belongs to the UbiJ family.</text>
</comment>
<accession>A0A369WA42</accession>
<name>A0A369WA42_9GAMM</name>
<dbReference type="AlphaFoldDB" id="A0A369WA42"/>
<proteinExistence type="inferred from homology"/>
<keyword evidence="2" id="KW-0175">Coiled coil</keyword>
<keyword evidence="1" id="KW-0831">Ubiquinone biosynthesis</keyword>
<comment type="subcellular location">
    <subcellularLocation>
        <location evidence="1">Cytoplasm</location>
    </subcellularLocation>
</comment>
<dbReference type="RefSeq" id="WP_114696494.1">
    <property type="nucleotide sequence ID" value="NZ_QQOH01000004.1"/>
</dbReference>
<feature type="coiled-coil region" evidence="2">
    <location>
        <begin position="175"/>
        <end position="202"/>
    </location>
</feature>
<dbReference type="HAMAP" id="MF_02215">
    <property type="entry name" value="UbiJ"/>
    <property type="match status" value="1"/>
</dbReference>
<evidence type="ECO:0000256" key="2">
    <source>
        <dbReference type="SAM" id="Coils"/>
    </source>
</evidence>
<evidence type="ECO:0000313" key="5">
    <source>
        <dbReference type="Proteomes" id="UP000253769"/>
    </source>
</evidence>
<feature type="domain" description="SCP2" evidence="3">
    <location>
        <begin position="18"/>
        <end position="113"/>
    </location>
</feature>